<accession>A0A371BAL9</accession>
<dbReference type="EMBL" id="QRGO01000001">
    <property type="protein sequence ID" value="RDV04646.1"/>
    <property type="molecule type" value="Genomic_DNA"/>
</dbReference>
<reference evidence="3" key="1">
    <citation type="submission" date="2018-08" db="EMBL/GenBank/DDBJ databases">
        <authorList>
            <person name="Kim S.-J."/>
            <person name="Jung G.-Y."/>
        </authorList>
    </citation>
    <scope>NUCLEOTIDE SEQUENCE [LARGE SCALE GENOMIC DNA]</scope>
    <source>
        <strain evidence="3">GY_H</strain>
    </source>
</reference>
<feature type="transmembrane region" description="Helical" evidence="1">
    <location>
        <begin position="178"/>
        <end position="197"/>
    </location>
</feature>
<dbReference type="RefSeq" id="WP_115516670.1">
    <property type="nucleotide sequence ID" value="NZ_QRGO01000001.1"/>
</dbReference>
<evidence type="ECO:0008006" key="4">
    <source>
        <dbReference type="Google" id="ProtNLM"/>
    </source>
</evidence>
<keyword evidence="1" id="KW-0472">Membrane</keyword>
<evidence type="ECO:0000313" key="3">
    <source>
        <dbReference type="Proteomes" id="UP000263993"/>
    </source>
</evidence>
<comment type="caution">
    <text evidence="2">The sequence shown here is derived from an EMBL/GenBank/DDBJ whole genome shotgun (WGS) entry which is preliminary data.</text>
</comment>
<feature type="transmembrane region" description="Helical" evidence="1">
    <location>
        <begin position="33"/>
        <end position="50"/>
    </location>
</feature>
<proteinExistence type="predicted"/>
<protein>
    <recommendedName>
        <fullName evidence="4">Yip1 domain-containing protein</fullName>
    </recommendedName>
</protein>
<evidence type="ECO:0000256" key="1">
    <source>
        <dbReference type="SAM" id="Phobius"/>
    </source>
</evidence>
<dbReference type="AlphaFoldDB" id="A0A371BAL9"/>
<sequence>MEKLVDLLFKDDLVKSYHSLIGAAREPEAKDNLIPLSLSMLIVLAVLLAVSKTLFGDAEFSLVQHFTGTAALLLSVYLIAGFLFAPFIALETINRYAVTFFVCLLTASVLFITLSVLFGFFTTGMLDALGYRLPASTRASWMVLTIEEWIPALIYSFLACAAVFAPRVWRNRRSLSHLTRYFLCFIATTLLFHFFVFDRGGFFDNAMSLMSKIKV</sequence>
<feature type="transmembrane region" description="Helical" evidence="1">
    <location>
        <begin position="70"/>
        <end position="90"/>
    </location>
</feature>
<organism evidence="2 3">
    <name type="scientific">Undibacter mobilis</name>
    <dbReference type="NCBI Taxonomy" id="2292256"/>
    <lineage>
        <taxon>Bacteria</taxon>
        <taxon>Pseudomonadati</taxon>
        <taxon>Pseudomonadota</taxon>
        <taxon>Alphaproteobacteria</taxon>
        <taxon>Hyphomicrobiales</taxon>
        <taxon>Nitrobacteraceae</taxon>
        <taxon>Undibacter</taxon>
    </lineage>
</organism>
<dbReference type="Proteomes" id="UP000263993">
    <property type="component" value="Unassembled WGS sequence"/>
</dbReference>
<keyword evidence="1" id="KW-1133">Transmembrane helix</keyword>
<name>A0A371BAL9_9BRAD</name>
<gene>
    <name evidence="2" type="ORF">DXH78_08775</name>
</gene>
<feature type="transmembrane region" description="Helical" evidence="1">
    <location>
        <begin position="97"/>
        <end position="121"/>
    </location>
</feature>
<keyword evidence="3" id="KW-1185">Reference proteome</keyword>
<evidence type="ECO:0000313" key="2">
    <source>
        <dbReference type="EMBL" id="RDV04646.1"/>
    </source>
</evidence>
<keyword evidence="1" id="KW-0812">Transmembrane</keyword>
<feature type="transmembrane region" description="Helical" evidence="1">
    <location>
        <begin position="141"/>
        <end position="166"/>
    </location>
</feature>